<evidence type="ECO:0000313" key="8">
    <source>
        <dbReference type="Proteomes" id="UP001165565"/>
    </source>
</evidence>
<dbReference type="Pfam" id="PF00294">
    <property type="entry name" value="PfkB"/>
    <property type="match status" value="1"/>
</dbReference>
<dbReference type="PANTHER" id="PTHR43085:SF1">
    <property type="entry name" value="PSEUDOURIDINE KINASE-RELATED"/>
    <property type="match status" value="1"/>
</dbReference>
<evidence type="ECO:0000256" key="5">
    <source>
        <dbReference type="ARBA" id="ARBA00022840"/>
    </source>
</evidence>
<organism evidence="7 8">
    <name type="scientific">Sphingomonas lycopersici</name>
    <dbReference type="NCBI Taxonomy" id="2951807"/>
    <lineage>
        <taxon>Bacteria</taxon>
        <taxon>Pseudomonadati</taxon>
        <taxon>Pseudomonadota</taxon>
        <taxon>Alphaproteobacteria</taxon>
        <taxon>Sphingomonadales</taxon>
        <taxon>Sphingomonadaceae</taxon>
        <taxon>Sphingomonas</taxon>
    </lineage>
</organism>
<proteinExistence type="inferred from homology"/>
<evidence type="ECO:0000256" key="2">
    <source>
        <dbReference type="ARBA" id="ARBA00022679"/>
    </source>
</evidence>
<evidence type="ECO:0000259" key="6">
    <source>
        <dbReference type="Pfam" id="PF00294"/>
    </source>
</evidence>
<keyword evidence="4 7" id="KW-0418">Kinase</keyword>
<keyword evidence="5" id="KW-0067">ATP-binding</keyword>
<reference evidence="7" key="1">
    <citation type="submission" date="2022-06" db="EMBL/GenBank/DDBJ databases">
        <title>Sphingomonas sp. nov. isolated from rhizosphere soil of tomato.</title>
        <authorList>
            <person name="Dong H."/>
            <person name="Gao R."/>
        </authorList>
    </citation>
    <scope>NUCLEOTIDE SEQUENCE</scope>
    <source>
        <strain evidence="7">MMSM24</strain>
    </source>
</reference>
<gene>
    <name evidence="7" type="ORF">NEE01_18505</name>
</gene>
<comment type="caution">
    <text evidence="7">The sequence shown here is derived from an EMBL/GenBank/DDBJ whole genome shotgun (WGS) entry which is preliminary data.</text>
</comment>
<evidence type="ECO:0000256" key="1">
    <source>
        <dbReference type="ARBA" id="ARBA00010688"/>
    </source>
</evidence>
<dbReference type="GO" id="GO:0016301">
    <property type="term" value="F:kinase activity"/>
    <property type="evidence" value="ECO:0007669"/>
    <property type="project" value="UniProtKB-KW"/>
</dbReference>
<sequence>MRNSTYVHEFHVDVAGTGFTVLDRIYADGDLHDEALGGSCGNVLVSLAMLHRQVAPVLALGDDDAGERLVDEFTQAGAMVSYIARRAGIRSPVLAQELDTASGHHDFRFTCPETQEELPRYQPIDEVDLAHALPVLRHCSVFYADRLSDSILEAMRTASAGGAIIYFEPSDFEEGDQFEEALQLASVLKYSEDRLGDRLASRSTKCVRIVTYGSAGLEIRDDVDTVWCEAIRAPAVLDTCGSGDMVSVGVIDWMLTNRSQSARPRAADLIEGIHAGQRLAAENCAYAGARGLFKSRGADYVRDVLSMRYSAATK</sequence>
<dbReference type="SUPFAM" id="SSF53613">
    <property type="entry name" value="Ribokinase-like"/>
    <property type="match status" value="1"/>
</dbReference>
<dbReference type="InterPro" id="IPR029056">
    <property type="entry name" value="Ribokinase-like"/>
</dbReference>
<evidence type="ECO:0000313" key="7">
    <source>
        <dbReference type="EMBL" id="MCW6536773.1"/>
    </source>
</evidence>
<dbReference type="Gene3D" id="3.40.1190.20">
    <property type="match status" value="1"/>
</dbReference>
<feature type="domain" description="Carbohydrate kinase PfkB" evidence="6">
    <location>
        <begin position="36"/>
        <end position="290"/>
    </location>
</feature>
<evidence type="ECO:0000256" key="4">
    <source>
        <dbReference type="ARBA" id="ARBA00022777"/>
    </source>
</evidence>
<dbReference type="AlphaFoldDB" id="A0AA41ZJB7"/>
<comment type="similarity">
    <text evidence="1">Belongs to the carbohydrate kinase PfkB family.</text>
</comment>
<keyword evidence="3" id="KW-0547">Nucleotide-binding</keyword>
<keyword evidence="2" id="KW-0808">Transferase</keyword>
<dbReference type="Proteomes" id="UP001165565">
    <property type="component" value="Unassembled WGS sequence"/>
</dbReference>
<dbReference type="InterPro" id="IPR050306">
    <property type="entry name" value="PfkB_Carbo_kinase"/>
</dbReference>
<protein>
    <submittedName>
        <fullName evidence="7">PfkB family carbohydrate kinase</fullName>
    </submittedName>
</protein>
<dbReference type="RefSeq" id="WP_265270666.1">
    <property type="nucleotide sequence ID" value="NZ_JANFAV010000016.1"/>
</dbReference>
<dbReference type="GO" id="GO:0005524">
    <property type="term" value="F:ATP binding"/>
    <property type="evidence" value="ECO:0007669"/>
    <property type="project" value="UniProtKB-KW"/>
</dbReference>
<dbReference type="PANTHER" id="PTHR43085">
    <property type="entry name" value="HEXOKINASE FAMILY MEMBER"/>
    <property type="match status" value="1"/>
</dbReference>
<accession>A0AA41ZJB7</accession>
<name>A0AA41ZJB7_9SPHN</name>
<dbReference type="EMBL" id="JANFAV010000016">
    <property type="protein sequence ID" value="MCW6536773.1"/>
    <property type="molecule type" value="Genomic_DNA"/>
</dbReference>
<keyword evidence="8" id="KW-1185">Reference proteome</keyword>
<evidence type="ECO:0000256" key="3">
    <source>
        <dbReference type="ARBA" id="ARBA00022741"/>
    </source>
</evidence>
<dbReference type="InterPro" id="IPR011611">
    <property type="entry name" value="PfkB_dom"/>
</dbReference>